<name>C8PNI1_9SPIR</name>
<evidence type="ECO:0000313" key="3">
    <source>
        <dbReference type="EMBL" id="EEV21086.1"/>
    </source>
</evidence>
<feature type="domain" description="LicD/FKTN/FKRP nucleotidyltransferase" evidence="2">
    <location>
        <begin position="46"/>
        <end position="82"/>
    </location>
</feature>
<dbReference type="PANTHER" id="PTHR43404">
    <property type="entry name" value="LIPOPOLYSACCHARIDE CHOLINEPHOSPHOTRANSFERASE LICD"/>
    <property type="match status" value="1"/>
</dbReference>
<dbReference type="InterPro" id="IPR052942">
    <property type="entry name" value="LPS_cholinephosphotransferase"/>
</dbReference>
<feature type="transmembrane region" description="Helical" evidence="1">
    <location>
        <begin position="200"/>
        <end position="216"/>
    </location>
</feature>
<sequence>MTDKIKIKGREFNYYPVHLVNDGSEPRLDIDVAIENLKIMRTVLNNADIPFMLIYGTLLGAVRDGGFIKHDSDTDLLIDEEVESKLLDVIPVLEKEGLLLVRYEKITFFGLGDIVYSFMKNNMWIDIFILQHAGEHCIIAGIKYPYYYFIKAGKVVFYDDEYAIPSNIDDCLTLLYGKDWKTPIENAHAGAVKLIFRMRVYFFIIHWGAVVLKFVLPKTAFQKLKNKIFGYK</sequence>
<evidence type="ECO:0000256" key="1">
    <source>
        <dbReference type="SAM" id="Phobius"/>
    </source>
</evidence>
<dbReference type="PANTHER" id="PTHR43404:SF1">
    <property type="entry name" value="MNN4P"/>
    <property type="match status" value="1"/>
</dbReference>
<evidence type="ECO:0000313" key="4">
    <source>
        <dbReference type="Proteomes" id="UP000004509"/>
    </source>
</evidence>
<protein>
    <recommendedName>
        <fullName evidence="2">LicD/FKTN/FKRP nucleotidyltransferase domain-containing protein</fullName>
    </recommendedName>
</protein>
<reference evidence="3 4" key="1">
    <citation type="submission" date="2009-07" db="EMBL/GenBank/DDBJ databases">
        <authorList>
            <person name="Madupu R."/>
            <person name="Sebastian Y."/>
            <person name="Durkin A.S."/>
            <person name="Torralba M."/>
            <person name="Methe B."/>
            <person name="Sutton G.G."/>
            <person name="Strausberg R.L."/>
            <person name="Nelson K.E."/>
        </authorList>
    </citation>
    <scope>NUCLEOTIDE SEQUENCE [LARGE SCALE GENOMIC DNA]</scope>
    <source>
        <strain evidence="3 4">ATCC 35580</strain>
    </source>
</reference>
<keyword evidence="1" id="KW-0472">Membrane</keyword>
<dbReference type="AlphaFoldDB" id="C8PNI1"/>
<accession>C8PNI1</accession>
<gene>
    <name evidence="3" type="ORF">TREVI0001_2611</name>
</gene>
<keyword evidence="1" id="KW-0812">Transmembrane</keyword>
<dbReference type="RefSeq" id="WP_006188095.1">
    <property type="nucleotide sequence ID" value="NZ_ACYH01000013.1"/>
</dbReference>
<dbReference type="STRING" id="596324.TREVI0001_2611"/>
<dbReference type="eggNOG" id="COG3475">
    <property type="taxonomic scope" value="Bacteria"/>
</dbReference>
<dbReference type="Proteomes" id="UP000004509">
    <property type="component" value="Unassembled WGS sequence"/>
</dbReference>
<dbReference type="EMBL" id="ACYH01000013">
    <property type="protein sequence ID" value="EEV21086.1"/>
    <property type="molecule type" value="Genomic_DNA"/>
</dbReference>
<proteinExistence type="predicted"/>
<comment type="caution">
    <text evidence="3">The sequence shown here is derived from an EMBL/GenBank/DDBJ whole genome shotgun (WGS) entry which is preliminary data.</text>
</comment>
<dbReference type="GO" id="GO:0009100">
    <property type="term" value="P:glycoprotein metabolic process"/>
    <property type="evidence" value="ECO:0007669"/>
    <property type="project" value="UniProtKB-ARBA"/>
</dbReference>
<evidence type="ECO:0000259" key="2">
    <source>
        <dbReference type="Pfam" id="PF04991"/>
    </source>
</evidence>
<organism evidence="3 4">
    <name type="scientific">Treponema vincentii ATCC 35580</name>
    <dbReference type="NCBI Taxonomy" id="596324"/>
    <lineage>
        <taxon>Bacteria</taxon>
        <taxon>Pseudomonadati</taxon>
        <taxon>Spirochaetota</taxon>
        <taxon>Spirochaetia</taxon>
        <taxon>Spirochaetales</taxon>
        <taxon>Treponemataceae</taxon>
        <taxon>Treponema</taxon>
    </lineage>
</organism>
<keyword evidence="1" id="KW-1133">Transmembrane helix</keyword>
<dbReference type="Pfam" id="PF04991">
    <property type="entry name" value="LicD"/>
    <property type="match status" value="1"/>
</dbReference>
<dbReference type="InterPro" id="IPR007074">
    <property type="entry name" value="LicD/FKTN/FKRP_NTP_transf"/>
</dbReference>
<dbReference type="OrthoDB" id="9786100at2"/>